<dbReference type="InterPro" id="IPR001478">
    <property type="entry name" value="PDZ"/>
</dbReference>
<keyword evidence="4 5" id="KW-0720">Serine protease</keyword>
<dbReference type="NCBIfam" id="TIGR00225">
    <property type="entry name" value="prc"/>
    <property type="match status" value="1"/>
</dbReference>
<comment type="similarity">
    <text evidence="1 5">Belongs to the peptidase S41A family.</text>
</comment>
<gene>
    <name evidence="10" type="ORF">LV89_00270</name>
</gene>
<evidence type="ECO:0000259" key="9">
    <source>
        <dbReference type="SMART" id="SM00245"/>
    </source>
</evidence>
<dbReference type="InterPro" id="IPR040573">
    <property type="entry name" value="TSP_N"/>
</dbReference>
<evidence type="ECO:0000313" key="11">
    <source>
        <dbReference type="Proteomes" id="UP000245489"/>
    </source>
</evidence>
<evidence type="ECO:0000256" key="3">
    <source>
        <dbReference type="ARBA" id="ARBA00022801"/>
    </source>
</evidence>
<dbReference type="CDD" id="cd07560">
    <property type="entry name" value="Peptidase_S41_CPP"/>
    <property type="match status" value="1"/>
</dbReference>
<dbReference type="PANTHER" id="PTHR32060:SF22">
    <property type="entry name" value="CARBOXYL-TERMINAL-PROCESSING PEPTIDASE 3, CHLOROPLASTIC"/>
    <property type="match status" value="1"/>
</dbReference>
<dbReference type="Gene3D" id="3.90.226.10">
    <property type="entry name" value="2-enoyl-CoA Hydratase, Chain A, domain 1"/>
    <property type="match status" value="1"/>
</dbReference>
<accession>A0A316EFS0</accession>
<dbReference type="InterPro" id="IPR005151">
    <property type="entry name" value="Tail-specific_protease"/>
</dbReference>
<keyword evidence="11" id="KW-1185">Reference proteome</keyword>
<dbReference type="InterPro" id="IPR020992">
    <property type="entry name" value="Tail_Prtase_C"/>
</dbReference>
<dbReference type="Proteomes" id="UP000245489">
    <property type="component" value="Unassembled WGS sequence"/>
</dbReference>
<dbReference type="Pfam" id="PF17804">
    <property type="entry name" value="TSP_NTD"/>
    <property type="match status" value="1"/>
</dbReference>
<dbReference type="InterPro" id="IPR036034">
    <property type="entry name" value="PDZ_sf"/>
</dbReference>
<dbReference type="CDD" id="cd06782">
    <property type="entry name" value="cpPDZ_CPP-like"/>
    <property type="match status" value="1"/>
</dbReference>
<evidence type="ECO:0000256" key="7">
    <source>
        <dbReference type="SAM" id="MobiDB-lite"/>
    </source>
</evidence>
<dbReference type="GO" id="GO:0007165">
    <property type="term" value="P:signal transduction"/>
    <property type="evidence" value="ECO:0007669"/>
    <property type="project" value="TreeGrafter"/>
</dbReference>
<evidence type="ECO:0000256" key="6">
    <source>
        <dbReference type="SAM" id="Coils"/>
    </source>
</evidence>
<organism evidence="10 11">
    <name type="scientific">Arcicella aurantiaca</name>
    <dbReference type="NCBI Taxonomy" id="591202"/>
    <lineage>
        <taxon>Bacteria</taxon>
        <taxon>Pseudomonadati</taxon>
        <taxon>Bacteroidota</taxon>
        <taxon>Cytophagia</taxon>
        <taxon>Cytophagales</taxon>
        <taxon>Flectobacillaceae</taxon>
        <taxon>Arcicella</taxon>
    </lineage>
</organism>
<evidence type="ECO:0000313" key="10">
    <source>
        <dbReference type="EMBL" id="PWK29430.1"/>
    </source>
</evidence>
<keyword evidence="3 5" id="KW-0378">Hydrolase</keyword>
<dbReference type="GO" id="GO:0006508">
    <property type="term" value="P:proteolysis"/>
    <property type="evidence" value="ECO:0007669"/>
    <property type="project" value="UniProtKB-KW"/>
</dbReference>
<sequence>MRNNMTKYLLLLLPISLLAFFGLKSFSHNTENQNFTAYHYAPDDLQPTATQKKVENLVTEILGQYHYRRVPLNDSLSSKILDNYVKELDFNKMNFTAQDVESFDKFRYELDDQLKEGNLTAAYQIYNVYRKRAKERFAFVTSLLNKPMDFKVDETYTPDREKASWAKSSTDLDDLWRKAVKSTLLDWKISGKADTTALKDLKERYKRSEKYFDKTKSEDVFQQFMNSFTESVDPHTTYFIPKTASTFNQEMSQSFEGIGATLRNEGDYVQIVDLIVGGPAFRSKQLNPKDRIVAVAQGDDKPYQDIVGWFTDDAVKLIKGPKSTVVRLKILSADAPTGSVPKEVRLVREKIKLEEGTAKKEVLNFNRDGKEYKYGLITIPLFYRDFEGARSGEQGFKSTTSDVKRYLNELKADKVDGVIIDLRNNGGGSLTEAVNLTGLFITQGPVVQRKQADGEISAEYDRDPSVTYDGPVSVLVNRFSASASEIFAGAIQDYKRGLVVGEQTYGKGTVQSLIDLERFLKGEPEGVGQLKITMEKFYRITGSSTQHKGVTPDIELPSSFSASEFGESSQPSALPWDMIATTRYNPTNNITEKEVNFLRGKYHERLKTETDLKKLLAEIENYKKAKEKKSISLQEDKRRKEIEEQKKKNIITPADDLAGDIKPTDTKETTKTVASDSTSVAQAKVKALKEKHEKDTYLKETERLMTDLILSTPANGVKVTQVEKKKE</sequence>
<dbReference type="SMART" id="SM00228">
    <property type="entry name" value="PDZ"/>
    <property type="match status" value="1"/>
</dbReference>
<evidence type="ECO:0000256" key="5">
    <source>
        <dbReference type="RuleBase" id="RU004404"/>
    </source>
</evidence>
<reference evidence="10 11" key="1">
    <citation type="submission" date="2018-05" db="EMBL/GenBank/DDBJ databases">
        <title>Genomic Encyclopedia of Archaeal and Bacterial Type Strains, Phase II (KMG-II): from individual species to whole genera.</title>
        <authorList>
            <person name="Goeker M."/>
        </authorList>
    </citation>
    <scope>NUCLEOTIDE SEQUENCE [LARGE SCALE GENOMIC DNA]</scope>
    <source>
        <strain evidence="10 11">DSM 22214</strain>
    </source>
</reference>
<dbReference type="Pfam" id="PF00595">
    <property type="entry name" value="PDZ"/>
    <property type="match status" value="1"/>
</dbReference>
<feature type="domain" description="PDZ" evidence="8">
    <location>
        <begin position="256"/>
        <end position="334"/>
    </location>
</feature>
<dbReference type="SUPFAM" id="SSF50156">
    <property type="entry name" value="PDZ domain-like"/>
    <property type="match status" value="1"/>
</dbReference>
<keyword evidence="6" id="KW-0175">Coiled coil</keyword>
<dbReference type="Pfam" id="PF03572">
    <property type="entry name" value="Peptidase_S41"/>
    <property type="match status" value="1"/>
</dbReference>
<dbReference type="Gene3D" id="2.30.42.10">
    <property type="match status" value="1"/>
</dbReference>
<dbReference type="SMART" id="SM00245">
    <property type="entry name" value="TSPc"/>
    <property type="match status" value="1"/>
</dbReference>
<evidence type="ECO:0000259" key="8">
    <source>
        <dbReference type="SMART" id="SM00228"/>
    </source>
</evidence>
<proteinExistence type="inferred from homology"/>
<feature type="region of interest" description="Disordered" evidence="7">
    <location>
        <begin position="655"/>
        <end position="675"/>
    </location>
</feature>
<keyword evidence="2 5" id="KW-0645">Protease</keyword>
<dbReference type="Pfam" id="PF11818">
    <property type="entry name" value="DUF3340"/>
    <property type="match status" value="1"/>
</dbReference>
<feature type="coiled-coil region" evidence="6">
    <location>
        <begin position="605"/>
        <end position="632"/>
    </location>
</feature>
<evidence type="ECO:0000256" key="4">
    <source>
        <dbReference type="ARBA" id="ARBA00022825"/>
    </source>
</evidence>
<dbReference type="GO" id="GO:0008236">
    <property type="term" value="F:serine-type peptidase activity"/>
    <property type="evidence" value="ECO:0007669"/>
    <property type="project" value="UniProtKB-KW"/>
</dbReference>
<dbReference type="EMBL" id="QGGO01000001">
    <property type="protein sequence ID" value="PWK29430.1"/>
    <property type="molecule type" value="Genomic_DNA"/>
</dbReference>
<dbReference type="GO" id="GO:0004175">
    <property type="term" value="F:endopeptidase activity"/>
    <property type="evidence" value="ECO:0007669"/>
    <property type="project" value="TreeGrafter"/>
</dbReference>
<dbReference type="FunFam" id="3.90.226.10:FF:000090">
    <property type="entry name" value="Tail-specific protease"/>
    <property type="match status" value="1"/>
</dbReference>
<evidence type="ECO:0000256" key="2">
    <source>
        <dbReference type="ARBA" id="ARBA00022670"/>
    </source>
</evidence>
<protein>
    <submittedName>
        <fullName evidence="10">Carboxyl-terminal processing protease</fullName>
    </submittedName>
</protein>
<dbReference type="AlphaFoldDB" id="A0A316EFS0"/>
<name>A0A316EFS0_9BACT</name>
<comment type="caution">
    <text evidence="10">The sequence shown here is derived from an EMBL/GenBank/DDBJ whole genome shotgun (WGS) entry which is preliminary data.</text>
</comment>
<dbReference type="InterPro" id="IPR029045">
    <property type="entry name" value="ClpP/crotonase-like_dom_sf"/>
</dbReference>
<dbReference type="GO" id="GO:0030288">
    <property type="term" value="C:outer membrane-bounded periplasmic space"/>
    <property type="evidence" value="ECO:0007669"/>
    <property type="project" value="TreeGrafter"/>
</dbReference>
<dbReference type="PANTHER" id="PTHR32060">
    <property type="entry name" value="TAIL-SPECIFIC PROTEASE"/>
    <property type="match status" value="1"/>
</dbReference>
<evidence type="ECO:0000256" key="1">
    <source>
        <dbReference type="ARBA" id="ARBA00009179"/>
    </source>
</evidence>
<dbReference type="SUPFAM" id="SSF52096">
    <property type="entry name" value="ClpP/crotonase"/>
    <property type="match status" value="1"/>
</dbReference>
<dbReference type="InterPro" id="IPR004447">
    <property type="entry name" value="Peptidase_S41A"/>
</dbReference>
<feature type="domain" description="Tail specific protease" evidence="9">
    <location>
        <begin position="339"/>
        <end position="557"/>
    </location>
</feature>